<dbReference type="GO" id="GO:0003677">
    <property type="term" value="F:DNA binding"/>
    <property type="evidence" value="ECO:0007669"/>
    <property type="project" value="InterPro"/>
</dbReference>
<evidence type="ECO:0000313" key="2">
    <source>
        <dbReference type="EMBL" id="QPS84873.1"/>
    </source>
</evidence>
<geneLocation type="plasmid" evidence="2 3">
    <name>unnamed</name>
</geneLocation>
<evidence type="ECO:0000313" key="3">
    <source>
        <dbReference type="Proteomes" id="UP000595064"/>
    </source>
</evidence>
<evidence type="ECO:0000259" key="1">
    <source>
        <dbReference type="PROSITE" id="PS50943"/>
    </source>
</evidence>
<accession>A0A7T2Z1A6</accession>
<proteinExistence type="predicted"/>
<protein>
    <submittedName>
        <fullName evidence="2">Helix-turn-helix transcriptional regulator</fullName>
    </submittedName>
</protein>
<sequence>MRLTQNDLATQLDVNKATLRRYELGLNALTTSHLTLLYSHGVNMNWLLTGEGGMLRADSPPPLEVSPAEKKINELAEALRKLREEAPEKFDLLTKGFVLRCREALHLAILEARYGKKTGWDDIVKPGVGMDSPADASIADILSVPVPSSKDADPSEE</sequence>
<dbReference type="KEGG" id="dla:I6G47_32485"/>
<dbReference type="Proteomes" id="UP000595064">
    <property type="component" value="Plasmid unnamed"/>
</dbReference>
<dbReference type="InterPro" id="IPR010982">
    <property type="entry name" value="Lambda_DNA-bd_dom_sf"/>
</dbReference>
<dbReference type="SUPFAM" id="SSF47413">
    <property type="entry name" value="lambda repressor-like DNA-binding domains"/>
    <property type="match status" value="1"/>
</dbReference>
<feature type="domain" description="HTH cro/C1-type" evidence="1">
    <location>
        <begin position="3"/>
        <end position="47"/>
    </location>
</feature>
<dbReference type="PROSITE" id="PS50943">
    <property type="entry name" value="HTH_CROC1"/>
    <property type="match status" value="1"/>
</dbReference>
<name>A0A7T2Z1A6_9BURK</name>
<dbReference type="EMBL" id="CP065749">
    <property type="protein sequence ID" value="QPS84873.1"/>
    <property type="molecule type" value="Genomic_DNA"/>
</dbReference>
<dbReference type="Gene3D" id="1.10.260.40">
    <property type="entry name" value="lambda repressor-like DNA-binding domains"/>
    <property type="match status" value="1"/>
</dbReference>
<dbReference type="InterPro" id="IPR001387">
    <property type="entry name" value="Cro/C1-type_HTH"/>
</dbReference>
<gene>
    <name evidence="2" type="ORF">I6G47_32485</name>
</gene>
<organism evidence="2 3">
    <name type="scientific">Delftia lacustris</name>
    <dbReference type="NCBI Taxonomy" id="558537"/>
    <lineage>
        <taxon>Bacteria</taxon>
        <taxon>Pseudomonadati</taxon>
        <taxon>Pseudomonadota</taxon>
        <taxon>Betaproteobacteria</taxon>
        <taxon>Burkholderiales</taxon>
        <taxon>Comamonadaceae</taxon>
        <taxon>Delftia</taxon>
    </lineage>
</organism>
<reference evidence="2 3" key="1">
    <citation type="submission" date="2020-12" db="EMBL/GenBank/DDBJ databases">
        <title>FDA dAtabase for Regulatory Grade micrObial Sequences (FDA-ARGOS): Supporting development and validation of Infectious Disease Dx tests.</title>
        <authorList>
            <person name="Sproer C."/>
            <person name="Gronow S."/>
            <person name="Severitt S."/>
            <person name="Schroder I."/>
            <person name="Tallon L."/>
            <person name="Sadzewicz L."/>
            <person name="Zhao X."/>
            <person name="Boylan J."/>
            <person name="Ott S."/>
            <person name="Bowen H."/>
            <person name="Vavikolanu K."/>
            <person name="Mehta A."/>
            <person name="Aluvathingal J."/>
            <person name="Nadendla S."/>
            <person name="Lowell S."/>
            <person name="Myers T."/>
            <person name="Yan Y."/>
            <person name="Sichtig H."/>
        </authorList>
    </citation>
    <scope>NUCLEOTIDE SEQUENCE [LARGE SCALE GENOMIC DNA]</scope>
    <source>
        <strain evidence="2 3">FDAARGOS_890</strain>
        <plasmid evidence="2 3">unnamed</plasmid>
    </source>
</reference>
<keyword evidence="2" id="KW-0614">Plasmid</keyword>
<keyword evidence="3" id="KW-1185">Reference proteome</keyword>
<dbReference type="AlphaFoldDB" id="A0A7T2Z1A6"/>